<comment type="pathway">
    <text evidence="1">Cofactor biosynthesis; thiamine diphosphate biosynthesis.</text>
</comment>
<evidence type="ECO:0000313" key="4">
    <source>
        <dbReference type="EMBL" id="MCM8556589.1"/>
    </source>
</evidence>
<accession>A0A9X2EJN8</accession>
<evidence type="ECO:0000313" key="5">
    <source>
        <dbReference type="Proteomes" id="UP001155128"/>
    </source>
</evidence>
<evidence type="ECO:0000256" key="2">
    <source>
        <dbReference type="ARBA" id="ARBA00012135"/>
    </source>
</evidence>
<dbReference type="GO" id="GO:0008972">
    <property type="term" value="F:phosphomethylpyrimidine kinase activity"/>
    <property type="evidence" value="ECO:0007669"/>
    <property type="project" value="InterPro"/>
</dbReference>
<dbReference type="SUPFAM" id="SSF54593">
    <property type="entry name" value="Glyoxalase/Bleomycin resistance protein/Dihydroxybiphenyl dioxygenase"/>
    <property type="match status" value="1"/>
</dbReference>
<gene>
    <name evidence="4" type="primary">thiD</name>
    <name evidence="4" type="ORF">NDO55_01985</name>
</gene>
<dbReference type="RefSeq" id="WP_252111927.1">
    <property type="nucleotide sequence ID" value="NZ_JAMSHT010000001.1"/>
</dbReference>
<dbReference type="AlphaFoldDB" id="A0A9X2EJN8"/>
<sequence length="401" mass="42601">MSIPVILTIAGSDSGGGAGIQADVRTITMLGAHPTTAITAITAQNTQGVSAVHPVPAEMVIEQIDAVLADFDVAAIKVGMTGSAFTTRAIADRLKQLDGKIPIIVDPVMVTTSGVALADEATVEAMGALFEIATLATPNMPEVVSLTGEEDPIAGALQLVGKHGSPVLLTGGHEEGEALADALIEDDNITSWQGTRIETDDDHGTGCTLSASIATFIGAGIGLNESIDRARMYVRMGLHEAPGLGQGHGPLGLSKVRLDVGEAVKSTPPRLNQLTVTGIDYDKMVEFYKKIGLKQIIDSPDNQYARFETGGGATFSVQCDPDAPTAENFAVYFECDDLDVRVERLAREGLPFEHGPRAQPWMWREARLRDPAGNTVFLYKAGENRRFPPWRIGEGQEDMPG</sequence>
<dbReference type="GO" id="GO:0005829">
    <property type="term" value="C:cytosol"/>
    <property type="evidence" value="ECO:0007669"/>
    <property type="project" value="TreeGrafter"/>
</dbReference>
<dbReference type="InterPro" id="IPR037523">
    <property type="entry name" value="VOC_core"/>
</dbReference>
<evidence type="ECO:0000259" key="3">
    <source>
        <dbReference type="PROSITE" id="PS51819"/>
    </source>
</evidence>
<organism evidence="4 5">
    <name type="scientific">Sphingomicrobium sediminis</name>
    <dbReference type="NCBI Taxonomy" id="2950949"/>
    <lineage>
        <taxon>Bacteria</taxon>
        <taxon>Pseudomonadati</taxon>
        <taxon>Pseudomonadota</taxon>
        <taxon>Alphaproteobacteria</taxon>
        <taxon>Sphingomonadales</taxon>
        <taxon>Sphingomonadaceae</taxon>
        <taxon>Sphingomicrobium</taxon>
    </lineage>
</organism>
<dbReference type="GO" id="GO:0009228">
    <property type="term" value="P:thiamine biosynthetic process"/>
    <property type="evidence" value="ECO:0007669"/>
    <property type="project" value="InterPro"/>
</dbReference>
<dbReference type="InterPro" id="IPR013749">
    <property type="entry name" value="PM/HMP-P_kinase-1"/>
</dbReference>
<dbReference type="Gene3D" id="3.10.180.10">
    <property type="entry name" value="2,3-Dihydroxybiphenyl 1,2-Dioxygenase, domain 1"/>
    <property type="match status" value="1"/>
</dbReference>
<dbReference type="PANTHER" id="PTHR20858:SF17">
    <property type="entry name" value="HYDROXYMETHYLPYRIMIDINE_PHOSPHOMETHYLPYRIMIDINE KINASE THI20-RELATED"/>
    <property type="match status" value="1"/>
</dbReference>
<dbReference type="InterPro" id="IPR029056">
    <property type="entry name" value="Ribokinase-like"/>
</dbReference>
<proteinExistence type="predicted"/>
<dbReference type="PANTHER" id="PTHR20858">
    <property type="entry name" value="PHOSPHOMETHYLPYRIMIDINE KINASE"/>
    <property type="match status" value="1"/>
</dbReference>
<keyword evidence="4" id="KW-0418">Kinase</keyword>
<dbReference type="PROSITE" id="PS51819">
    <property type="entry name" value="VOC"/>
    <property type="match status" value="1"/>
</dbReference>
<dbReference type="NCBIfam" id="TIGR00097">
    <property type="entry name" value="HMP-P_kinase"/>
    <property type="match status" value="1"/>
</dbReference>
<feature type="domain" description="VOC" evidence="3">
    <location>
        <begin position="270"/>
        <end position="381"/>
    </location>
</feature>
<keyword evidence="5" id="KW-1185">Reference proteome</keyword>
<dbReference type="Pfam" id="PF08543">
    <property type="entry name" value="Phos_pyr_kin"/>
    <property type="match status" value="1"/>
</dbReference>
<protein>
    <recommendedName>
        <fullName evidence="2">hydroxymethylpyrimidine kinase</fullName>
        <ecNumber evidence="2">2.7.1.49</ecNumber>
    </recommendedName>
</protein>
<dbReference type="EMBL" id="JAMSHT010000001">
    <property type="protein sequence ID" value="MCM8556589.1"/>
    <property type="molecule type" value="Genomic_DNA"/>
</dbReference>
<dbReference type="InterPro" id="IPR029068">
    <property type="entry name" value="Glyas_Bleomycin-R_OHBP_Dase"/>
</dbReference>
<dbReference type="SUPFAM" id="SSF53613">
    <property type="entry name" value="Ribokinase-like"/>
    <property type="match status" value="1"/>
</dbReference>
<dbReference type="InterPro" id="IPR004399">
    <property type="entry name" value="HMP/HMP-P_kinase_dom"/>
</dbReference>
<dbReference type="Gene3D" id="3.40.1190.20">
    <property type="match status" value="1"/>
</dbReference>
<evidence type="ECO:0000256" key="1">
    <source>
        <dbReference type="ARBA" id="ARBA00004948"/>
    </source>
</evidence>
<keyword evidence="4" id="KW-0808">Transferase</keyword>
<name>A0A9X2EJN8_9SPHN</name>
<dbReference type="CDD" id="cd01169">
    <property type="entry name" value="HMPP_kinase"/>
    <property type="match status" value="1"/>
</dbReference>
<dbReference type="EC" id="2.7.1.49" evidence="2"/>
<comment type="caution">
    <text evidence="4">The sequence shown here is derived from an EMBL/GenBank/DDBJ whole genome shotgun (WGS) entry which is preliminary data.</text>
</comment>
<reference evidence="4" key="1">
    <citation type="submission" date="2022-06" db="EMBL/GenBank/DDBJ databases">
        <title>Sphingomicrobium sedimins sp. nov., a marine bacterium isolated from tidal flat.</title>
        <authorList>
            <person name="Kim C.-H."/>
            <person name="Yoo Y."/>
            <person name="Kim J.-J."/>
        </authorList>
    </citation>
    <scope>NUCLEOTIDE SEQUENCE</scope>
    <source>
        <strain evidence="4">GRR-S6-50</strain>
    </source>
</reference>
<dbReference type="Pfam" id="PF00903">
    <property type="entry name" value="Glyoxalase"/>
    <property type="match status" value="1"/>
</dbReference>
<dbReference type="Proteomes" id="UP001155128">
    <property type="component" value="Unassembled WGS sequence"/>
</dbReference>
<dbReference type="GO" id="GO:0008902">
    <property type="term" value="F:hydroxymethylpyrimidine kinase activity"/>
    <property type="evidence" value="ECO:0007669"/>
    <property type="project" value="UniProtKB-EC"/>
</dbReference>
<dbReference type="InterPro" id="IPR004360">
    <property type="entry name" value="Glyas_Fos-R_dOase_dom"/>
</dbReference>